<dbReference type="Pfam" id="PF04376">
    <property type="entry name" value="ATE_N"/>
    <property type="match status" value="1"/>
</dbReference>
<feature type="region of interest" description="Disordered" evidence="6">
    <location>
        <begin position="122"/>
        <end position="163"/>
    </location>
</feature>
<feature type="domain" description="N-end rule aminoacyl transferase C-terminal" evidence="8">
    <location>
        <begin position="351"/>
        <end position="494"/>
    </location>
</feature>
<evidence type="ECO:0000256" key="4">
    <source>
        <dbReference type="ARBA" id="ARBA00022786"/>
    </source>
</evidence>
<feature type="region of interest" description="Disordered" evidence="6">
    <location>
        <begin position="1"/>
        <end position="21"/>
    </location>
</feature>
<evidence type="ECO:0000259" key="8">
    <source>
        <dbReference type="Pfam" id="PF04377"/>
    </source>
</evidence>
<dbReference type="RefSeq" id="XP_039132257.1">
    <property type="nucleotide sequence ID" value="XM_039276323.1"/>
</dbReference>
<reference evidence="10" key="1">
    <citation type="submission" date="2025-08" db="UniProtKB">
        <authorList>
            <consortium name="RefSeq"/>
        </authorList>
    </citation>
    <scope>IDENTIFICATION</scope>
</reference>
<gene>
    <name evidence="10" type="primary">LOC120269032</name>
</gene>
<dbReference type="PANTHER" id="PTHR21367">
    <property type="entry name" value="ARGININE-TRNA-PROTEIN TRANSFERASE 1"/>
    <property type="match status" value="1"/>
</dbReference>
<protein>
    <recommendedName>
        <fullName evidence="2">arginyltransferase</fullName>
        <ecNumber evidence="2">2.3.2.8</ecNumber>
    </recommendedName>
</protein>
<comment type="similarity">
    <text evidence="1">Belongs to the R-transferase family.</text>
</comment>
<evidence type="ECO:0000256" key="5">
    <source>
        <dbReference type="ARBA" id="ARBA00023315"/>
    </source>
</evidence>
<dbReference type="GO" id="GO:0005737">
    <property type="term" value="C:cytoplasm"/>
    <property type="evidence" value="ECO:0007669"/>
    <property type="project" value="TreeGrafter"/>
</dbReference>
<feature type="domain" description="N-end aminoacyl transferase N-terminal" evidence="7">
    <location>
        <begin position="31"/>
        <end position="101"/>
    </location>
</feature>
<dbReference type="InterPro" id="IPR007471">
    <property type="entry name" value="N-end_Aminoacyl_Trfase_N"/>
</dbReference>
<accession>A0AB40BXU2</accession>
<feature type="compositionally biased region" description="Basic and acidic residues" evidence="6">
    <location>
        <begin position="131"/>
        <end position="140"/>
    </location>
</feature>
<dbReference type="InterPro" id="IPR016181">
    <property type="entry name" value="Acyl_CoA_acyltransferase"/>
</dbReference>
<dbReference type="InterPro" id="IPR017137">
    <property type="entry name" value="Arg-tRNA-P_Trfase_1_euk"/>
</dbReference>
<keyword evidence="9" id="KW-1185">Reference proteome</keyword>
<keyword evidence="5" id="KW-0012">Acyltransferase</keyword>
<evidence type="ECO:0000256" key="2">
    <source>
        <dbReference type="ARBA" id="ARBA00012025"/>
    </source>
</evidence>
<organism evidence="9 10">
    <name type="scientific">Dioscorea cayennensis subsp. rotundata</name>
    <name type="common">White Guinea yam</name>
    <name type="synonym">Dioscorea rotundata</name>
    <dbReference type="NCBI Taxonomy" id="55577"/>
    <lineage>
        <taxon>Eukaryota</taxon>
        <taxon>Viridiplantae</taxon>
        <taxon>Streptophyta</taxon>
        <taxon>Embryophyta</taxon>
        <taxon>Tracheophyta</taxon>
        <taxon>Spermatophyta</taxon>
        <taxon>Magnoliopsida</taxon>
        <taxon>Liliopsida</taxon>
        <taxon>Dioscoreales</taxon>
        <taxon>Dioscoreaceae</taxon>
        <taxon>Dioscorea</taxon>
    </lineage>
</organism>
<evidence type="ECO:0000256" key="3">
    <source>
        <dbReference type="ARBA" id="ARBA00022679"/>
    </source>
</evidence>
<keyword evidence="3" id="KW-0808">Transferase</keyword>
<dbReference type="InterPro" id="IPR007472">
    <property type="entry name" value="N-end_Aminoacyl_Trfase_C"/>
</dbReference>
<dbReference type="InterPro" id="IPR030700">
    <property type="entry name" value="N-end_Aminoacyl_Trfase"/>
</dbReference>
<dbReference type="PANTHER" id="PTHR21367:SF1">
    <property type="entry name" value="ARGINYL-TRNA--PROTEIN TRANSFERASE 1"/>
    <property type="match status" value="1"/>
</dbReference>
<dbReference type="PIRSF" id="PIRSF037207">
    <property type="entry name" value="ATE1_euk"/>
    <property type="match status" value="1"/>
</dbReference>
<dbReference type="EC" id="2.3.2.8" evidence="2"/>
<feature type="compositionally biased region" description="Low complexity" evidence="6">
    <location>
        <begin position="151"/>
        <end position="163"/>
    </location>
</feature>
<evidence type="ECO:0000259" key="7">
    <source>
        <dbReference type="Pfam" id="PF04376"/>
    </source>
</evidence>
<dbReference type="Pfam" id="PF04377">
    <property type="entry name" value="ATE_C"/>
    <property type="match status" value="1"/>
</dbReference>
<dbReference type="GeneID" id="120269032"/>
<name>A0AB40BXU2_DIOCR</name>
<sequence>MGDGASSSSSGGGGVAEGGETVVVDHGRRRSSCGYCRSTSHSCISHGLWAYSITVDNYQELLDRGWRRSGCFLYKPEMERTCCPSYTIRLKVEDFSPSKEQVRVQKKMQRFLDGTLDVKKPEQVKLTQDSSKSRCMHDDASPTTVPNAPVSESSSSSSSSDKISSADPYLHYLEKKIDDALSTPALLAEFPIIHAPKAIVKRVTSQAKRKISNVSEDLLYTSNISFQVAAALRRSLLTEDDGQSGLSRSSASQHGNLLNFSPNSVADKLAVFINGQGDIHGLSIKACSGHLNFYSTTKLPGTDFLSSEACAHSDGKRVNPKRGCVSGGGIGQHHKRRRLEIRMKRSSFDPEEFALYKRYQIKVHNDKPEKVSESSYRRFLVDTPLVFVPPSSGNETVPHCGFGSFHQQYLIDGKLVAVGVVDILPRCLSSKYLFWDPELSFLSLGKYSALQEINWVKEAGIHCPRLQYYYLGYYIHSCSKMRYKAAYHPSELLCPLRYKWVPFHIARPLLDEKPYVILSDFTAQSDGFTNKFTDGLSSLSELRSEDDDLNEASSEEDDSDDNEPGFEGITVGTEAELVVETGTTLASDDLGPVDLSNIMIDVNGLRIKYKELEHVVGPIDKMHLNLLERQLHRYVKVVGEKLANYVVYTLG</sequence>
<dbReference type="GO" id="GO:0004057">
    <property type="term" value="F:arginyl-tRNA--protein transferase activity"/>
    <property type="evidence" value="ECO:0007669"/>
    <property type="project" value="UniProtKB-EC"/>
</dbReference>
<evidence type="ECO:0000256" key="1">
    <source>
        <dbReference type="ARBA" id="ARBA00009991"/>
    </source>
</evidence>
<dbReference type="AlphaFoldDB" id="A0AB40BXU2"/>
<proteinExistence type="inferred from homology"/>
<evidence type="ECO:0000313" key="9">
    <source>
        <dbReference type="Proteomes" id="UP001515500"/>
    </source>
</evidence>
<keyword evidence="4" id="KW-0833">Ubl conjugation pathway</keyword>
<dbReference type="Proteomes" id="UP001515500">
    <property type="component" value="Chromosome 9"/>
</dbReference>
<feature type="region of interest" description="Disordered" evidence="6">
    <location>
        <begin position="543"/>
        <end position="567"/>
    </location>
</feature>
<evidence type="ECO:0000313" key="10">
    <source>
        <dbReference type="RefSeq" id="XP_039132257.1"/>
    </source>
</evidence>
<feature type="compositionally biased region" description="Acidic residues" evidence="6">
    <location>
        <begin position="544"/>
        <end position="564"/>
    </location>
</feature>
<evidence type="ECO:0000256" key="6">
    <source>
        <dbReference type="SAM" id="MobiDB-lite"/>
    </source>
</evidence>
<dbReference type="SUPFAM" id="SSF55729">
    <property type="entry name" value="Acyl-CoA N-acyltransferases (Nat)"/>
    <property type="match status" value="1"/>
</dbReference>